<accession>A0A2N5SHW5</accession>
<dbReference type="Proteomes" id="UP000235392">
    <property type="component" value="Unassembled WGS sequence"/>
</dbReference>
<sequence>MEEQGHHAIIAGQVTRYCNHNIATTQYDSEQSPECPIQQPLPMAAPLHKAAIANLSSSPVIKRTCKSRGTVPQLENKDSSSQSDTSPDPETSPKAGKPKQGRKKRSGKVLLAMPSQ</sequence>
<name>A0A2N5SHW5_9BASI</name>
<evidence type="ECO:0000313" key="2">
    <source>
        <dbReference type="EMBL" id="PLW12828.1"/>
    </source>
</evidence>
<organism evidence="2 4">
    <name type="scientific">Puccinia coronata f. sp. avenae</name>
    <dbReference type="NCBI Taxonomy" id="200324"/>
    <lineage>
        <taxon>Eukaryota</taxon>
        <taxon>Fungi</taxon>
        <taxon>Dikarya</taxon>
        <taxon>Basidiomycota</taxon>
        <taxon>Pucciniomycotina</taxon>
        <taxon>Pucciniomycetes</taxon>
        <taxon>Pucciniales</taxon>
        <taxon>Pucciniaceae</taxon>
        <taxon>Puccinia</taxon>
    </lineage>
</organism>
<dbReference type="AlphaFoldDB" id="A0A2N5SHW5"/>
<reference evidence="2 4" key="1">
    <citation type="submission" date="2017-11" db="EMBL/GenBank/DDBJ databases">
        <title>De novo assembly and phasing of dikaryotic genomes from two isolates of Puccinia coronata f. sp. avenae, the causal agent of oat crown rust.</title>
        <authorList>
            <person name="Miller M.E."/>
            <person name="Zhang Y."/>
            <person name="Omidvar V."/>
            <person name="Sperschneider J."/>
            <person name="Schwessinger B."/>
            <person name="Raley C."/>
            <person name="Palmer J.M."/>
            <person name="Garnica D."/>
            <person name="Upadhyaya N."/>
            <person name="Rathjen J."/>
            <person name="Taylor J.M."/>
            <person name="Park R.F."/>
            <person name="Dodds P.N."/>
            <person name="Hirsch C.D."/>
            <person name="Kianian S.F."/>
            <person name="Figueroa M."/>
        </authorList>
    </citation>
    <scope>NUCLEOTIDE SEQUENCE [LARGE SCALE GENOMIC DNA]</scope>
    <source>
        <strain evidence="2">12SD80</strain>
    </source>
</reference>
<gene>
    <name evidence="3" type="ORF">PCASD_11595</name>
    <name evidence="2" type="ORF">PCASD_22464</name>
</gene>
<evidence type="ECO:0000313" key="4">
    <source>
        <dbReference type="Proteomes" id="UP000235392"/>
    </source>
</evidence>
<evidence type="ECO:0000313" key="3">
    <source>
        <dbReference type="EMBL" id="PLW34140.1"/>
    </source>
</evidence>
<proteinExistence type="predicted"/>
<evidence type="ECO:0000256" key="1">
    <source>
        <dbReference type="SAM" id="MobiDB-lite"/>
    </source>
</evidence>
<protein>
    <submittedName>
        <fullName evidence="2">Uncharacterized protein</fullName>
    </submittedName>
</protein>
<feature type="region of interest" description="Disordered" evidence="1">
    <location>
        <begin position="65"/>
        <end position="116"/>
    </location>
</feature>
<dbReference type="EMBL" id="PGCI01000872">
    <property type="protein sequence ID" value="PLW12828.1"/>
    <property type="molecule type" value="Genomic_DNA"/>
</dbReference>
<feature type="compositionally biased region" description="Basic residues" evidence="1">
    <location>
        <begin position="96"/>
        <end position="107"/>
    </location>
</feature>
<feature type="compositionally biased region" description="Low complexity" evidence="1">
    <location>
        <begin position="79"/>
        <end position="93"/>
    </location>
</feature>
<dbReference type="EMBL" id="PGCI01000204">
    <property type="protein sequence ID" value="PLW34140.1"/>
    <property type="molecule type" value="Genomic_DNA"/>
</dbReference>
<comment type="caution">
    <text evidence="2">The sequence shown here is derived from an EMBL/GenBank/DDBJ whole genome shotgun (WGS) entry which is preliminary data.</text>
</comment>